<dbReference type="Proteomes" id="UP001597119">
    <property type="component" value="Unassembled WGS sequence"/>
</dbReference>
<dbReference type="InterPro" id="IPR011050">
    <property type="entry name" value="Pectin_lyase_fold/virulence"/>
</dbReference>
<feature type="domain" description="Right handed beta helix" evidence="1">
    <location>
        <begin position="209"/>
        <end position="273"/>
    </location>
</feature>
<name>A0ABD6CGI5_9EURY</name>
<dbReference type="Pfam" id="PF13229">
    <property type="entry name" value="Beta_helix"/>
    <property type="match status" value="2"/>
</dbReference>
<evidence type="ECO:0000313" key="3">
    <source>
        <dbReference type="Proteomes" id="UP001597119"/>
    </source>
</evidence>
<dbReference type="InterPro" id="IPR012334">
    <property type="entry name" value="Pectin_lyas_fold"/>
</dbReference>
<sequence>MALLVALAAMGTMPAVAAGEEPEVIDDCTTIDEPGHYVLDGTLTDDQNDNEPCISIEAGDVTLDGQGNLIQFDDGTPQDGDDGIRIDTPDNDDEVTIENVEVTGFDDGIRILSGHVTLENVDTHDNIDDGIDANDASFVGVYDSRVKNNGDEGIEMDNVDESEVEESYVAKNTWDGIDIEGGETQVLDNQVRKNGKVQTTSMNLQLPQNPGEGIDLDGVHDSVVKNNHVKKNGGEGLELETNKMGPKLHNVKVKDNEIKKNGKNGIDVDGVGESVEVEIIKNDIRKNKKYGLSVYKVKDLKVDDNTILDNYKGQIKIIDSVKVDIGHNDIGL</sequence>
<keyword evidence="3" id="KW-1185">Reference proteome</keyword>
<evidence type="ECO:0000259" key="1">
    <source>
        <dbReference type="Pfam" id="PF13229"/>
    </source>
</evidence>
<dbReference type="AlphaFoldDB" id="A0ABD6CGI5"/>
<gene>
    <name evidence="2" type="ORF">ACFR9U_18425</name>
</gene>
<comment type="caution">
    <text evidence="2">The sequence shown here is derived from an EMBL/GenBank/DDBJ whole genome shotgun (WGS) entry which is preliminary data.</text>
</comment>
<feature type="domain" description="Right handed beta helix" evidence="1">
    <location>
        <begin position="65"/>
        <end position="197"/>
    </location>
</feature>
<proteinExistence type="predicted"/>
<organism evidence="2 3">
    <name type="scientific">Halorientalis brevis</name>
    <dbReference type="NCBI Taxonomy" id="1126241"/>
    <lineage>
        <taxon>Archaea</taxon>
        <taxon>Methanobacteriati</taxon>
        <taxon>Methanobacteriota</taxon>
        <taxon>Stenosarchaea group</taxon>
        <taxon>Halobacteria</taxon>
        <taxon>Halobacteriales</taxon>
        <taxon>Haloarculaceae</taxon>
        <taxon>Halorientalis</taxon>
    </lineage>
</organism>
<evidence type="ECO:0000313" key="2">
    <source>
        <dbReference type="EMBL" id="MFD1588959.1"/>
    </source>
</evidence>
<dbReference type="InterPro" id="IPR039448">
    <property type="entry name" value="Beta_helix"/>
</dbReference>
<dbReference type="Gene3D" id="2.160.20.10">
    <property type="entry name" value="Single-stranded right-handed beta-helix, Pectin lyase-like"/>
    <property type="match status" value="2"/>
</dbReference>
<accession>A0ABD6CGI5</accession>
<dbReference type="EMBL" id="JBHUDJ010000014">
    <property type="protein sequence ID" value="MFD1588959.1"/>
    <property type="molecule type" value="Genomic_DNA"/>
</dbReference>
<reference evidence="2 3" key="1">
    <citation type="journal article" date="2019" name="Int. J. Syst. Evol. Microbiol.">
        <title>The Global Catalogue of Microorganisms (GCM) 10K type strain sequencing project: providing services to taxonomists for standard genome sequencing and annotation.</title>
        <authorList>
            <consortium name="The Broad Institute Genomics Platform"/>
            <consortium name="The Broad Institute Genome Sequencing Center for Infectious Disease"/>
            <person name="Wu L."/>
            <person name="Ma J."/>
        </authorList>
    </citation>
    <scope>NUCLEOTIDE SEQUENCE [LARGE SCALE GENOMIC DNA]</scope>
    <source>
        <strain evidence="2 3">CGMCC 1.12125</strain>
    </source>
</reference>
<protein>
    <submittedName>
        <fullName evidence="2">Right-handed parallel beta-helix repeat-containing protein</fullName>
    </submittedName>
</protein>
<dbReference type="RefSeq" id="WP_247378611.1">
    <property type="nucleotide sequence ID" value="NZ_JALLGV010000005.1"/>
</dbReference>
<dbReference type="SUPFAM" id="SSF51126">
    <property type="entry name" value="Pectin lyase-like"/>
    <property type="match status" value="1"/>
</dbReference>
<dbReference type="InterPro" id="IPR006626">
    <property type="entry name" value="PbH1"/>
</dbReference>
<dbReference type="SMART" id="SM00710">
    <property type="entry name" value="PbH1"/>
    <property type="match status" value="7"/>
</dbReference>